<dbReference type="GeneID" id="10546186"/>
<evidence type="ECO:0008006" key="4">
    <source>
        <dbReference type="Google" id="ProtNLM"/>
    </source>
</evidence>
<feature type="compositionally biased region" description="Low complexity" evidence="1">
    <location>
        <begin position="456"/>
        <end position="466"/>
    </location>
</feature>
<feature type="compositionally biased region" description="Acidic residues" evidence="1">
    <location>
        <begin position="190"/>
        <end position="208"/>
    </location>
</feature>
<dbReference type="HOGENOM" id="CLU_024456_1_0_1"/>
<accession>E3L0S4</accession>
<feature type="compositionally biased region" description="Low complexity" evidence="1">
    <location>
        <begin position="8"/>
        <end position="18"/>
    </location>
</feature>
<feature type="region of interest" description="Disordered" evidence="1">
    <location>
        <begin position="1"/>
        <end position="224"/>
    </location>
</feature>
<feature type="compositionally biased region" description="Basic and acidic residues" evidence="1">
    <location>
        <begin position="371"/>
        <end position="393"/>
    </location>
</feature>
<dbReference type="InParanoid" id="E3L0S4"/>
<dbReference type="InterPro" id="IPR039905">
    <property type="entry name" value="CD2BP2/Lin1"/>
</dbReference>
<dbReference type="RefSeq" id="XP_003334547.1">
    <property type="nucleotide sequence ID" value="XM_003334499.2"/>
</dbReference>
<proteinExistence type="predicted"/>
<dbReference type="InterPro" id="IPR035445">
    <property type="entry name" value="GYF-like_dom_sf"/>
</dbReference>
<dbReference type="VEuPathDB" id="FungiDB:PGTG_15976"/>
<dbReference type="PANTHER" id="PTHR13138">
    <property type="entry name" value="PROTEIN LIN1"/>
    <property type="match status" value="1"/>
</dbReference>
<dbReference type="KEGG" id="pgr:PGTG_15976"/>
<evidence type="ECO:0000256" key="1">
    <source>
        <dbReference type="SAM" id="MobiDB-lite"/>
    </source>
</evidence>
<name>E3L0S4_PUCGT</name>
<feature type="compositionally biased region" description="Polar residues" evidence="1">
    <location>
        <begin position="467"/>
        <end position="478"/>
    </location>
</feature>
<evidence type="ECO:0000313" key="2">
    <source>
        <dbReference type="EMBL" id="EFP90128.1"/>
    </source>
</evidence>
<dbReference type="AlphaFoldDB" id="E3L0S4"/>
<dbReference type="STRING" id="418459.E3L0S4"/>
<feature type="compositionally biased region" description="Polar residues" evidence="1">
    <location>
        <begin position="30"/>
        <end position="50"/>
    </location>
</feature>
<reference evidence="3" key="2">
    <citation type="journal article" date="2011" name="Proc. Natl. Acad. Sci. U.S.A.">
        <title>Obligate biotrophy features unraveled by the genomic analysis of rust fungi.</title>
        <authorList>
            <person name="Duplessis S."/>
            <person name="Cuomo C.A."/>
            <person name="Lin Y.-C."/>
            <person name="Aerts A."/>
            <person name="Tisserant E."/>
            <person name="Veneault-Fourrey C."/>
            <person name="Joly D.L."/>
            <person name="Hacquard S."/>
            <person name="Amselem J."/>
            <person name="Cantarel B.L."/>
            <person name="Chiu R."/>
            <person name="Coutinho P.M."/>
            <person name="Feau N."/>
            <person name="Field M."/>
            <person name="Frey P."/>
            <person name="Gelhaye E."/>
            <person name="Goldberg J."/>
            <person name="Grabherr M.G."/>
            <person name="Kodira C.D."/>
            <person name="Kohler A."/>
            <person name="Kuees U."/>
            <person name="Lindquist E.A."/>
            <person name="Lucas S.M."/>
            <person name="Mago R."/>
            <person name="Mauceli E."/>
            <person name="Morin E."/>
            <person name="Murat C."/>
            <person name="Pangilinan J.L."/>
            <person name="Park R."/>
            <person name="Pearson M."/>
            <person name="Quesneville H."/>
            <person name="Rouhier N."/>
            <person name="Sakthikumar S."/>
            <person name="Salamov A.A."/>
            <person name="Schmutz J."/>
            <person name="Selles B."/>
            <person name="Shapiro H."/>
            <person name="Tanguay P."/>
            <person name="Tuskan G.A."/>
            <person name="Henrissat B."/>
            <person name="Van de Peer Y."/>
            <person name="Rouze P."/>
            <person name="Ellis J.G."/>
            <person name="Dodds P.N."/>
            <person name="Schein J.E."/>
            <person name="Zhong S."/>
            <person name="Hamelin R.C."/>
            <person name="Grigoriev I.V."/>
            <person name="Szabo L.J."/>
            <person name="Martin F."/>
        </authorList>
    </citation>
    <scope>NUCLEOTIDE SEQUENCE [LARGE SCALE GENOMIC DNA]</scope>
    <source>
        <strain evidence="3">CRL 75-36-700-3 / race SCCL</strain>
    </source>
</reference>
<feature type="compositionally biased region" description="Basic and acidic residues" evidence="1">
    <location>
        <begin position="112"/>
        <end position="147"/>
    </location>
</feature>
<dbReference type="Proteomes" id="UP000008783">
    <property type="component" value="Unassembled WGS sequence"/>
</dbReference>
<dbReference type="PANTHER" id="PTHR13138:SF3">
    <property type="entry name" value="CD2 ANTIGEN CYTOPLASMIC TAIL-BINDING PROTEIN 2"/>
    <property type="match status" value="1"/>
</dbReference>
<gene>
    <name evidence="2" type="ORF">PGTG_15976</name>
</gene>
<dbReference type="eggNOG" id="KOG2950">
    <property type="taxonomic scope" value="Eukaryota"/>
</dbReference>
<feature type="region of interest" description="Disordered" evidence="1">
    <location>
        <begin position="362"/>
        <end position="408"/>
    </location>
</feature>
<protein>
    <recommendedName>
        <fullName evidence="4">GYF domain-containing protein</fullName>
    </recommendedName>
</protein>
<feature type="region of interest" description="Disordered" evidence="1">
    <location>
        <begin position="453"/>
        <end position="481"/>
    </location>
</feature>
<feature type="compositionally biased region" description="Acidic residues" evidence="1">
    <location>
        <begin position="148"/>
        <end position="175"/>
    </location>
</feature>
<keyword evidence="3" id="KW-1185">Reference proteome</keyword>
<dbReference type="OrthoDB" id="331341at2759"/>
<feature type="compositionally biased region" description="Acidic residues" evidence="1">
    <location>
        <begin position="52"/>
        <end position="61"/>
    </location>
</feature>
<evidence type="ECO:0000313" key="3">
    <source>
        <dbReference type="Proteomes" id="UP000008783"/>
    </source>
</evidence>
<dbReference type="GO" id="GO:0005682">
    <property type="term" value="C:U5 snRNP"/>
    <property type="evidence" value="ECO:0000318"/>
    <property type="project" value="GO_Central"/>
</dbReference>
<sequence length="567" mass="62789">MANKRSLDPPLDQSPSSLNQAKKVKFGTLPPNSGSSKARNKKPASSSSTFEPIDDSTDLQFDELNQVGKIKKGNVKVDGYDSDSSTENTEVRSSKKKKKQSKDEMDEDDIFGDEKEADGDGRKDKPKFEKIDVGLKVKKGAEAKDFLDLGDIEGQEFGKEEEEEEEEEDEEDEDGGGGGKKKNRARNQQQEEDDSANDYSEEEEDFVPGDEFANADDAPRARRKSKKGMGFLLSKFNMAEELQEGRMAADGSYVASAKDPEAVHDNWLEGVNSKKTIKQARDAKRLRDEQLRSKVEKEESMASLRTRKECYIALLGLLPVGDGRTVSQILCHLGNEKRALQGTEKKPKKKVSVRKSAIDSLVSDTMEVDEESKTNNGDHRERSADGKPEEENRSTSQQTKSEEEVKLDRRIGEITDLASMLMGTHGELDIYEMSHGSITGILKSEGLVPRDWLPPSSQDISITSSSGVQSDAGTSQPARKSLISRPSIASALAQSPQIYYKFIHSSPPTSNPSESEAPVYGPFDKSTMLSWAQQGFFGHDFERILVKLDSSLTGNATWGPWNQIFNH</sequence>
<reference key="1">
    <citation type="submission" date="2007-01" db="EMBL/GenBank/DDBJ databases">
        <title>The Genome Sequence of Puccinia graminis f. sp. tritici Strain CRL 75-36-700-3.</title>
        <authorList>
            <consortium name="The Broad Institute Genome Sequencing Platform"/>
            <person name="Birren B."/>
            <person name="Lander E."/>
            <person name="Galagan J."/>
            <person name="Nusbaum C."/>
            <person name="Devon K."/>
            <person name="Cuomo C."/>
            <person name="Jaffe D."/>
            <person name="Butler J."/>
            <person name="Alvarez P."/>
            <person name="Gnerre S."/>
            <person name="Grabherr M."/>
            <person name="Mauceli E."/>
            <person name="Brockman W."/>
            <person name="Young S."/>
            <person name="LaButti K."/>
            <person name="Sykes S."/>
            <person name="DeCaprio D."/>
            <person name="Crawford M."/>
            <person name="Koehrsen M."/>
            <person name="Engels R."/>
            <person name="Montgomery P."/>
            <person name="Pearson M."/>
            <person name="Howarth C."/>
            <person name="Larson L."/>
            <person name="White J."/>
            <person name="Zeng Q."/>
            <person name="Kodira C."/>
            <person name="Yandava C."/>
            <person name="Alvarado L."/>
            <person name="O'Leary S."/>
            <person name="Szabo L."/>
            <person name="Dean R."/>
            <person name="Schein J."/>
        </authorList>
    </citation>
    <scope>NUCLEOTIDE SEQUENCE</scope>
    <source>
        <strain>CRL 75-36-700-3</strain>
    </source>
</reference>
<dbReference type="OMA" id="GENTNFY"/>
<dbReference type="EMBL" id="DS178329">
    <property type="protein sequence ID" value="EFP90128.1"/>
    <property type="molecule type" value="Genomic_DNA"/>
</dbReference>
<organism evidence="2 3">
    <name type="scientific">Puccinia graminis f. sp. tritici (strain CRL 75-36-700-3 / race SCCL)</name>
    <name type="common">Black stem rust fungus</name>
    <dbReference type="NCBI Taxonomy" id="418459"/>
    <lineage>
        <taxon>Eukaryota</taxon>
        <taxon>Fungi</taxon>
        <taxon>Dikarya</taxon>
        <taxon>Basidiomycota</taxon>
        <taxon>Pucciniomycotina</taxon>
        <taxon>Pucciniomycetes</taxon>
        <taxon>Pucciniales</taxon>
        <taxon>Pucciniaceae</taxon>
        <taxon>Puccinia</taxon>
    </lineage>
</organism>
<dbReference type="SUPFAM" id="SSF55277">
    <property type="entry name" value="GYF domain"/>
    <property type="match status" value="1"/>
</dbReference>